<evidence type="ECO:0000259" key="1">
    <source>
        <dbReference type="Pfam" id="PF13460"/>
    </source>
</evidence>
<dbReference type="PANTHER" id="PTHR47129">
    <property type="entry name" value="QUINONE OXIDOREDUCTASE 2"/>
    <property type="match status" value="1"/>
</dbReference>
<dbReference type="eggNOG" id="COG0702">
    <property type="taxonomic scope" value="Bacteria"/>
</dbReference>
<evidence type="ECO:0000313" key="3">
    <source>
        <dbReference type="Proteomes" id="UP000015961"/>
    </source>
</evidence>
<dbReference type="InterPro" id="IPR052718">
    <property type="entry name" value="NmrA-type_oxidoreductase"/>
</dbReference>
<dbReference type="Pfam" id="PF13460">
    <property type="entry name" value="NAD_binding_10"/>
    <property type="match status" value="1"/>
</dbReference>
<dbReference type="Gene3D" id="3.90.25.10">
    <property type="entry name" value="UDP-galactose 4-epimerase, domain 1"/>
    <property type="match status" value="1"/>
</dbReference>
<keyword evidence="3" id="KW-1185">Reference proteome</keyword>
<dbReference type="InterPro" id="IPR036291">
    <property type="entry name" value="NAD(P)-bd_dom_sf"/>
</dbReference>
<protein>
    <recommendedName>
        <fullName evidence="1">NAD(P)-binding domain-containing protein</fullName>
    </recommendedName>
</protein>
<gene>
    <name evidence="2" type="ORF">I573_00489</name>
</gene>
<dbReference type="Proteomes" id="UP000015961">
    <property type="component" value="Unassembled WGS sequence"/>
</dbReference>
<dbReference type="STRING" id="1140003.OMY_00494"/>
<organism evidence="2 3">
    <name type="scientific">Enterococcus sulfureus ATCC 49903</name>
    <dbReference type="NCBI Taxonomy" id="1140003"/>
    <lineage>
        <taxon>Bacteria</taxon>
        <taxon>Bacillati</taxon>
        <taxon>Bacillota</taxon>
        <taxon>Bacilli</taxon>
        <taxon>Lactobacillales</taxon>
        <taxon>Enterococcaceae</taxon>
        <taxon>Enterococcus</taxon>
    </lineage>
</organism>
<dbReference type="CDD" id="cd05269">
    <property type="entry name" value="TMR_SDR_a"/>
    <property type="match status" value="1"/>
</dbReference>
<dbReference type="PANTHER" id="PTHR47129:SF1">
    <property type="entry name" value="NMRA-LIKE DOMAIN-CONTAINING PROTEIN"/>
    <property type="match status" value="1"/>
</dbReference>
<dbReference type="OrthoDB" id="152510at2"/>
<dbReference type="RefSeq" id="WP_016184985.1">
    <property type="nucleotide sequence ID" value="NZ_ASWO01000001.1"/>
</dbReference>
<dbReference type="Gene3D" id="3.40.50.720">
    <property type="entry name" value="NAD(P)-binding Rossmann-like Domain"/>
    <property type="match status" value="1"/>
</dbReference>
<evidence type="ECO:0000313" key="2">
    <source>
        <dbReference type="EMBL" id="EOT87433.1"/>
    </source>
</evidence>
<name>S0LDB4_9ENTE</name>
<dbReference type="EMBL" id="ASWO01000001">
    <property type="protein sequence ID" value="EOT87433.1"/>
    <property type="molecule type" value="Genomic_DNA"/>
</dbReference>
<dbReference type="AlphaFoldDB" id="S0LDB4"/>
<proteinExistence type="predicted"/>
<dbReference type="SUPFAM" id="SSF51735">
    <property type="entry name" value="NAD(P)-binding Rossmann-fold domains"/>
    <property type="match status" value="1"/>
</dbReference>
<accession>S0LDB4</accession>
<feature type="domain" description="NAD(P)-binding" evidence="1">
    <location>
        <begin position="8"/>
        <end position="159"/>
    </location>
</feature>
<dbReference type="InterPro" id="IPR016040">
    <property type="entry name" value="NAD(P)-bd_dom"/>
</dbReference>
<sequence>MKYLVTSATGDLAFQSVQFLVDLVGKEQVVATARSLEKAQPLRDLGVDVRQADYLDKESLIQAFTGIDRVLFVSSGDLETREQQHRNVIEALQTAGVSFVAYTSAPNAQDSTALVAPDHKVTENLIKESGLEYAFLRNNWYLENEGALLEAIAAKRPFTYSAGEGKTAWAKKQDYAEAAARILANVAPQKTIYELGGTPLTYPELAALLQHDQTEKIELIATTDEEYASQLTEIGLPKDAIGFIIGIQKDIREGQLDVDSQDLPNVLGHPLTPFN</sequence>
<dbReference type="PATRIC" id="fig|1140003.3.peg.490"/>
<comment type="caution">
    <text evidence="2">The sequence shown here is derived from an EMBL/GenBank/DDBJ whole genome shotgun (WGS) entry which is preliminary data.</text>
</comment>
<reference evidence="2 3" key="1">
    <citation type="submission" date="2013-03" db="EMBL/GenBank/DDBJ databases">
        <title>The Genome Sequence of Enterococcus sulfureus ATCC_49903 (PacBio/Illumina hybrid assembly).</title>
        <authorList>
            <consortium name="The Broad Institute Genomics Platform"/>
            <consortium name="The Broad Institute Genome Sequencing Center for Infectious Disease"/>
            <person name="Earl A."/>
            <person name="Russ C."/>
            <person name="Gilmore M."/>
            <person name="Surin D."/>
            <person name="Walker B."/>
            <person name="Young S."/>
            <person name="Zeng Q."/>
            <person name="Gargeya S."/>
            <person name="Fitzgerald M."/>
            <person name="Haas B."/>
            <person name="Abouelleil A."/>
            <person name="Allen A.W."/>
            <person name="Alvarado L."/>
            <person name="Arachchi H.M."/>
            <person name="Berlin A.M."/>
            <person name="Chapman S.B."/>
            <person name="Gainer-Dewar J."/>
            <person name="Goldberg J."/>
            <person name="Griggs A."/>
            <person name="Gujja S."/>
            <person name="Hansen M."/>
            <person name="Howarth C."/>
            <person name="Imamovic A."/>
            <person name="Ireland A."/>
            <person name="Larimer J."/>
            <person name="McCowan C."/>
            <person name="Murphy C."/>
            <person name="Pearson M."/>
            <person name="Poon T.W."/>
            <person name="Priest M."/>
            <person name="Roberts A."/>
            <person name="Saif S."/>
            <person name="Shea T."/>
            <person name="Sisk P."/>
            <person name="Sykes S."/>
            <person name="Wortman J."/>
            <person name="Nusbaum C."/>
            <person name="Birren B."/>
        </authorList>
    </citation>
    <scope>NUCLEOTIDE SEQUENCE [LARGE SCALE GENOMIC DNA]</scope>
    <source>
        <strain evidence="2 3">ATCC 49903</strain>
    </source>
</reference>